<accession>E1KUC3</accession>
<evidence type="ECO:0000313" key="1">
    <source>
        <dbReference type="EMBL" id="EFL44938.1"/>
    </source>
</evidence>
<dbReference type="Proteomes" id="UP000003610">
    <property type="component" value="Unassembled WGS sequence"/>
</dbReference>
<gene>
    <name evidence="1" type="ORF">HMPREF9296_0171</name>
</gene>
<organism evidence="1 2">
    <name type="scientific">Prevotella disiens FB035-09AN</name>
    <dbReference type="NCBI Taxonomy" id="866771"/>
    <lineage>
        <taxon>Bacteria</taxon>
        <taxon>Pseudomonadati</taxon>
        <taxon>Bacteroidota</taxon>
        <taxon>Bacteroidia</taxon>
        <taxon>Bacteroidales</taxon>
        <taxon>Prevotellaceae</taxon>
        <taxon>Prevotella</taxon>
    </lineage>
</organism>
<name>E1KUC3_9BACT</name>
<comment type="caution">
    <text evidence="1">The sequence shown here is derived from an EMBL/GenBank/DDBJ whole genome shotgun (WGS) entry which is preliminary data.</text>
</comment>
<reference evidence="1 2" key="1">
    <citation type="submission" date="2010-08" db="EMBL/GenBank/DDBJ databases">
        <authorList>
            <person name="Durkin A.S."/>
            <person name="Madupu R."/>
            <person name="Torralba M."/>
            <person name="Gillis M."/>
            <person name="Methe B."/>
            <person name="Sutton G."/>
            <person name="Nelson K.E."/>
        </authorList>
    </citation>
    <scope>NUCLEOTIDE SEQUENCE [LARGE SCALE GENOMIC DNA]</scope>
    <source>
        <strain evidence="1 2">FB035-09AN</strain>
    </source>
</reference>
<protein>
    <submittedName>
        <fullName evidence="1">Uncharacterized protein</fullName>
    </submittedName>
</protein>
<dbReference type="EMBL" id="AEDO01000064">
    <property type="protein sequence ID" value="EFL44938.1"/>
    <property type="molecule type" value="Genomic_DNA"/>
</dbReference>
<proteinExistence type="predicted"/>
<sequence>MILFGVFCKSYCLRLSNLLFDDAKPIVWHAKTIGFRNRNNKYRKMMLF</sequence>
<evidence type="ECO:0000313" key="2">
    <source>
        <dbReference type="Proteomes" id="UP000003610"/>
    </source>
</evidence>
<dbReference type="AlphaFoldDB" id="E1KUC3"/>